<evidence type="ECO:0000313" key="2">
    <source>
        <dbReference type="Proteomes" id="UP000055019"/>
    </source>
</evidence>
<gene>
    <name evidence="1" type="ORF">AWB74_06247</name>
</gene>
<organism evidence="1 2">
    <name type="scientific">Caballeronia arvi</name>
    <dbReference type="NCBI Taxonomy" id="1777135"/>
    <lineage>
        <taxon>Bacteria</taxon>
        <taxon>Pseudomonadati</taxon>
        <taxon>Pseudomonadota</taxon>
        <taxon>Betaproteobacteria</taxon>
        <taxon>Burkholderiales</taxon>
        <taxon>Burkholderiaceae</taxon>
        <taxon>Caballeronia</taxon>
    </lineage>
</organism>
<protein>
    <submittedName>
        <fullName evidence="1">Uncharacterized protein</fullName>
    </submittedName>
</protein>
<sequence>MSCQYRIARAARRLHWTRLFGVPGEPPMQPPSGRLYLCARCRAQVFVCRQCDRGNRYCRDCAAHARRDSVREAGQRYQRSRRGRFAHAARARRYRVRRQFVTHHGSPDSPADGVLQPDRADAVALANAAVRPAAPPQLNCRFCGTLLSPLVRTGFVRRRGLHHVRPDGVAFDRRSDRGGPDDDSG</sequence>
<accession>A0A158KMR1</accession>
<keyword evidence="2" id="KW-1185">Reference proteome</keyword>
<proteinExistence type="predicted"/>
<reference evidence="1" key="1">
    <citation type="submission" date="2016-01" db="EMBL/GenBank/DDBJ databases">
        <authorList>
            <person name="Peeters C."/>
        </authorList>
    </citation>
    <scope>NUCLEOTIDE SEQUENCE [LARGE SCALE GENOMIC DNA]</scope>
    <source>
        <strain evidence="1">LMG 29317</strain>
    </source>
</reference>
<evidence type="ECO:0000313" key="1">
    <source>
        <dbReference type="EMBL" id="SAL82374.1"/>
    </source>
</evidence>
<name>A0A158KMR1_9BURK</name>
<dbReference type="AlphaFoldDB" id="A0A158KMR1"/>
<comment type="caution">
    <text evidence="1">The sequence shown here is derived from an EMBL/GenBank/DDBJ whole genome shotgun (WGS) entry which is preliminary data.</text>
</comment>
<dbReference type="EMBL" id="FCOM02000041">
    <property type="protein sequence ID" value="SAL82374.1"/>
    <property type="molecule type" value="Genomic_DNA"/>
</dbReference>
<dbReference type="Proteomes" id="UP000055019">
    <property type="component" value="Unassembled WGS sequence"/>
</dbReference>